<sequence length="170" mass="19058">MGRKAYTLLKPEFVENDLPPIDDEPRRSRMESICFWCIAILTGVIVIFAGVILLLEYGDQVMASINSRLPEWTKNIEPASMKQGDMPLVLQIIAPPQFAEGNPKILQVLLNAQKKATLADEQPQPLLESIDIDLSLEEEEAIELLPQPLAINNEIIGDIAQVARWDESLR</sequence>
<protein>
    <submittedName>
        <fullName evidence="2">Uncharacterized protein</fullName>
    </submittedName>
</protein>
<dbReference type="Proteomes" id="UP000030665">
    <property type="component" value="Unassembled WGS sequence"/>
</dbReference>
<dbReference type="EMBL" id="HG805939">
    <property type="protein sequence ID" value="CDW55141.1"/>
    <property type="molecule type" value="Genomic_DNA"/>
</dbReference>
<keyword evidence="1" id="KW-1133">Transmembrane helix</keyword>
<reference evidence="2" key="2">
    <citation type="submission" date="2014-03" db="EMBL/GenBank/DDBJ databases">
        <title>The whipworm genome and dual-species transcriptomics of an intimate host-pathogen interaction.</title>
        <authorList>
            <person name="Foth B.J."/>
            <person name="Tsai I.J."/>
            <person name="Reid A.J."/>
            <person name="Bancroft A.J."/>
            <person name="Nichol S."/>
            <person name="Tracey A."/>
            <person name="Holroyd N."/>
            <person name="Cotton J.A."/>
            <person name="Stanley E.J."/>
            <person name="Zarowiecki M."/>
            <person name="Liu J.Z."/>
            <person name="Huckvale T."/>
            <person name="Cooper P.J."/>
            <person name="Grencis R.K."/>
            <person name="Berriman M."/>
        </authorList>
    </citation>
    <scope>NUCLEOTIDE SEQUENCE [LARGE SCALE GENOMIC DNA]</scope>
</reference>
<proteinExistence type="predicted"/>
<accession>A0A077Z4Z8</accession>
<feature type="transmembrane region" description="Helical" evidence="1">
    <location>
        <begin position="33"/>
        <end position="55"/>
    </location>
</feature>
<dbReference type="OrthoDB" id="10345188at2759"/>
<keyword evidence="1" id="KW-0812">Transmembrane</keyword>
<evidence type="ECO:0000256" key="1">
    <source>
        <dbReference type="SAM" id="Phobius"/>
    </source>
</evidence>
<evidence type="ECO:0000313" key="2">
    <source>
        <dbReference type="EMBL" id="CDW55141.1"/>
    </source>
</evidence>
<gene>
    <name evidence="2" type="ORF">TTRE_0000341301</name>
</gene>
<keyword evidence="1" id="KW-0472">Membrane</keyword>
<name>A0A077Z4Z8_TRITR</name>
<organism evidence="2 3">
    <name type="scientific">Trichuris trichiura</name>
    <name type="common">Whipworm</name>
    <name type="synonym">Trichocephalus trichiurus</name>
    <dbReference type="NCBI Taxonomy" id="36087"/>
    <lineage>
        <taxon>Eukaryota</taxon>
        <taxon>Metazoa</taxon>
        <taxon>Ecdysozoa</taxon>
        <taxon>Nematoda</taxon>
        <taxon>Enoplea</taxon>
        <taxon>Dorylaimia</taxon>
        <taxon>Trichinellida</taxon>
        <taxon>Trichuridae</taxon>
        <taxon>Trichuris</taxon>
    </lineage>
</organism>
<reference evidence="2" key="1">
    <citation type="submission" date="2014-01" db="EMBL/GenBank/DDBJ databases">
        <authorList>
            <person name="Aslett M."/>
        </authorList>
    </citation>
    <scope>NUCLEOTIDE SEQUENCE</scope>
</reference>
<keyword evidence="3" id="KW-1185">Reference proteome</keyword>
<dbReference type="AlphaFoldDB" id="A0A077Z4Z8"/>
<evidence type="ECO:0000313" key="3">
    <source>
        <dbReference type="Proteomes" id="UP000030665"/>
    </source>
</evidence>